<evidence type="ECO:0000256" key="5">
    <source>
        <dbReference type="ARBA" id="ARBA00049660"/>
    </source>
</evidence>
<evidence type="ECO:0000313" key="8">
    <source>
        <dbReference type="Proteomes" id="UP001595812"/>
    </source>
</evidence>
<sequence length="276" mass="30259">MKTQFLNISRVSAEMYKETKHNIEISSITRIFILALLGGSFITFGALFSVLISAGVETLGTKLLLQGLGFSVGFFIVIMTGALLFSETNVVLPTSILNCTRRELVSNVFKFWGVTILGNVTGALTVGWLINFAHVYPEEVQTELFHLIEKKMYYAEVGTTLSWFKALVSGMFGNMLIGIAAILALMGRTIIGKYIPVFLSVSLFVAANFQHSPANMGYFSIAIPMGQGTAWADAIMWNILPAALGNILGGTLLVALPLYYVFAEKNEMQEENNDEL</sequence>
<gene>
    <name evidence="7" type="ORF">ACFOSX_05775</name>
</gene>
<dbReference type="PANTHER" id="PTHR30520">
    <property type="entry name" value="FORMATE TRANSPORTER-RELATED"/>
    <property type="match status" value="1"/>
</dbReference>
<comment type="similarity">
    <text evidence="5">Belongs to the FNT transporter (TC 1.A.16) family.</text>
</comment>
<feature type="transmembrane region" description="Helical" evidence="6">
    <location>
        <begin position="31"/>
        <end position="52"/>
    </location>
</feature>
<organism evidence="7 8">
    <name type="scientific">Winogradskyella maritima</name>
    <dbReference type="NCBI Taxonomy" id="1517766"/>
    <lineage>
        <taxon>Bacteria</taxon>
        <taxon>Pseudomonadati</taxon>
        <taxon>Bacteroidota</taxon>
        <taxon>Flavobacteriia</taxon>
        <taxon>Flavobacteriales</taxon>
        <taxon>Flavobacteriaceae</taxon>
        <taxon>Winogradskyella</taxon>
    </lineage>
</organism>
<accession>A0ABV8AIP8</accession>
<evidence type="ECO:0000313" key="7">
    <source>
        <dbReference type="EMBL" id="MFC3876736.1"/>
    </source>
</evidence>
<comment type="subcellular location">
    <subcellularLocation>
        <location evidence="1">Membrane</location>
        <topology evidence="1">Multi-pass membrane protein</topology>
    </subcellularLocation>
</comment>
<evidence type="ECO:0000256" key="4">
    <source>
        <dbReference type="ARBA" id="ARBA00023136"/>
    </source>
</evidence>
<dbReference type="PANTHER" id="PTHR30520:SF6">
    <property type="entry name" value="FORMATE_NITRATE FAMILY TRANSPORTER (EUROFUNG)"/>
    <property type="match status" value="1"/>
</dbReference>
<protein>
    <submittedName>
        <fullName evidence="7">Formate/nitrite transporter family protein</fullName>
    </submittedName>
</protein>
<evidence type="ECO:0000256" key="3">
    <source>
        <dbReference type="ARBA" id="ARBA00022989"/>
    </source>
</evidence>
<feature type="transmembrane region" description="Helical" evidence="6">
    <location>
        <begin position="64"/>
        <end position="85"/>
    </location>
</feature>
<dbReference type="Proteomes" id="UP001595812">
    <property type="component" value="Unassembled WGS sequence"/>
</dbReference>
<dbReference type="EMBL" id="JBHSAT010000004">
    <property type="protein sequence ID" value="MFC3876736.1"/>
    <property type="molecule type" value="Genomic_DNA"/>
</dbReference>
<evidence type="ECO:0000256" key="2">
    <source>
        <dbReference type="ARBA" id="ARBA00022692"/>
    </source>
</evidence>
<evidence type="ECO:0000256" key="6">
    <source>
        <dbReference type="SAM" id="Phobius"/>
    </source>
</evidence>
<keyword evidence="2 6" id="KW-0812">Transmembrane</keyword>
<keyword evidence="3 6" id="KW-1133">Transmembrane helix</keyword>
<dbReference type="Gene3D" id="1.20.1080.10">
    <property type="entry name" value="Glycerol uptake facilitator protein"/>
    <property type="match status" value="1"/>
</dbReference>
<feature type="transmembrane region" description="Helical" evidence="6">
    <location>
        <begin position="234"/>
        <end position="262"/>
    </location>
</feature>
<dbReference type="RefSeq" id="WP_386097923.1">
    <property type="nucleotide sequence ID" value="NZ_JBHSAT010000004.1"/>
</dbReference>
<feature type="transmembrane region" description="Helical" evidence="6">
    <location>
        <begin position="194"/>
        <end position="214"/>
    </location>
</feature>
<keyword evidence="8" id="KW-1185">Reference proteome</keyword>
<keyword evidence="4 6" id="KW-0472">Membrane</keyword>
<comment type="caution">
    <text evidence="7">The sequence shown here is derived from an EMBL/GenBank/DDBJ whole genome shotgun (WGS) entry which is preliminary data.</text>
</comment>
<dbReference type="Pfam" id="PF01226">
    <property type="entry name" value="Form_Nir_trans"/>
    <property type="match status" value="1"/>
</dbReference>
<name>A0ABV8AIP8_9FLAO</name>
<feature type="transmembrane region" description="Helical" evidence="6">
    <location>
        <begin position="163"/>
        <end position="187"/>
    </location>
</feature>
<dbReference type="InterPro" id="IPR023271">
    <property type="entry name" value="Aquaporin-like"/>
</dbReference>
<feature type="transmembrane region" description="Helical" evidence="6">
    <location>
        <begin position="111"/>
        <end position="130"/>
    </location>
</feature>
<evidence type="ECO:0000256" key="1">
    <source>
        <dbReference type="ARBA" id="ARBA00004141"/>
    </source>
</evidence>
<proteinExistence type="inferred from homology"/>
<dbReference type="InterPro" id="IPR000292">
    <property type="entry name" value="For/NO2_transpt"/>
</dbReference>
<reference evidence="8" key="1">
    <citation type="journal article" date="2019" name="Int. J. Syst. Evol. Microbiol.">
        <title>The Global Catalogue of Microorganisms (GCM) 10K type strain sequencing project: providing services to taxonomists for standard genome sequencing and annotation.</title>
        <authorList>
            <consortium name="The Broad Institute Genomics Platform"/>
            <consortium name="The Broad Institute Genome Sequencing Center for Infectious Disease"/>
            <person name="Wu L."/>
            <person name="Ma J."/>
        </authorList>
    </citation>
    <scope>NUCLEOTIDE SEQUENCE [LARGE SCALE GENOMIC DNA]</scope>
    <source>
        <strain evidence="8">CECT 8979</strain>
    </source>
</reference>